<evidence type="ECO:0000313" key="9">
    <source>
        <dbReference type="Proteomes" id="UP000076420"/>
    </source>
</evidence>
<dbReference type="STRING" id="6526.A0A2C9M1T7"/>
<evidence type="ECO:0000313" key="8">
    <source>
        <dbReference type="EnsemblMetazoa" id="BGLB037565-PA"/>
    </source>
</evidence>
<dbReference type="GO" id="GO:0016020">
    <property type="term" value="C:membrane"/>
    <property type="evidence" value="ECO:0007669"/>
    <property type="project" value="UniProtKB-SubCell"/>
</dbReference>
<feature type="transmembrane region" description="Helical" evidence="7">
    <location>
        <begin position="52"/>
        <end position="72"/>
    </location>
</feature>
<comment type="subcellular location">
    <subcellularLocation>
        <location evidence="1">Membrane</location>
        <topology evidence="1">Multi-pass membrane protein</topology>
    </subcellularLocation>
</comment>
<evidence type="ECO:0000256" key="2">
    <source>
        <dbReference type="ARBA" id="ARBA00006824"/>
    </source>
</evidence>
<reference evidence="8" key="1">
    <citation type="submission" date="2020-05" db="UniProtKB">
        <authorList>
            <consortium name="EnsemblMetazoa"/>
        </authorList>
    </citation>
    <scope>IDENTIFICATION</scope>
    <source>
        <strain evidence="8">BB02</strain>
    </source>
</reference>
<evidence type="ECO:0000256" key="6">
    <source>
        <dbReference type="ARBA" id="ARBA00049743"/>
    </source>
</evidence>
<dbReference type="AlphaFoldDB" id="A0A2C9M1T7"/>
<dbReference type="Pfam" id="PF04117">
    <property type="entry name" value="Mpv17_PMP22"/>
    <property type="match status" value="1"/>
</dbReference>
<evidence type="ECO:0000256" key="7">
    <source>
        <dbReference type="RuleBase" id="RU363053"/>
    </source>
</evidence>
<sequence>MVTRLWQGYSRLLKTYPLRTMAFTTGTIMTAGDCISQLAIERKGLQQYDLKRSSRFLVLGFCFFGPMMRGWYLTLDKLYAGKKFAAIKMMATDQLCMSPFFLSTFLTVMGLLKGETIQEIKNKFQKEFLPLLFTSYKIWPLAQLINFYVLPLQHRVLFVNCVALGWNTYLAWVTERKQ</sequence>
<evidence type="ECO:0000256" key="4">
    <source>
        <dbReference type="ARBA" id="ARBA00022989"/>
    </source>
</evidence>
<feature type="transmembrane region" description="Helical" evidence="7">
    <location>
        <begin position="92"/>
        <end position="112"/>
    </location>
</feature>
<dbReference type="GO" id="GO:0015267">
    <property type="term" value="F:channel activity"/>
    <property type="evidence" value="ECO:0007669"/>
    <property type="project" value="TreeGrafter"/>
</dbReference>
<organism evidence="8 9">
    <name type="scientific">Biomphalaria glabrata</name>
    <name type="common">Bloodfluke planorb</name>
    <name type="synonym">Freshwater snail</name>
    <dbReference type="NCBI Taxonomy" id="6526"/>
    <lineage>
        <taxon>Eukaryota</taxon>
        <taxon>Metazoa</taxon>
        <taxon>Spiralia</taxon>
        <taxon>Lophotrochozoa</taxon>
        <taxon>Mollusca</taxon>
        <taxon>Gastropoda</taxon>
        <taxon>Heterobranchia</taxon>
        <taxon>Euthyneura</taxon>
        <taxon>Panpulmonata</taxon>
        <taxon>Hygrophila</taxon>
        <taxon>Lymnaeoidea</taxon>
        <taxon>Planorbidae</taxon>
        <taxon>Biomphalaria</taxon>
    </lineage>
</organism>
<keyword evidence="3 7" id="KW-0812">Transmembrane</keyword>
<accession>A0A2C9M1T7</accession>
<name>A0A2C9M1T7_BIOGL</name>
<keyword evidence="5 7" id="KW-0472">Membrane</keyword>
<gene>
    <name evidence="8" type="primary">106063780</name>
</gene>
<dbReference type="VEuPathDB" id="VectorBase:BGLB037565"/>
<evidence type="ECO:0000256" key="3">
    <source>
        <dbReference type="ARBA" id="ARBA00022692"/>
    </source>
</evidence>
<evidence type="ECO:0000256" key="1">
    <source>
        <dbReference type="ARBA" id="ARBA00004141"/>
    </source>
</evidence>
<dbReference type="VEuPathDB" id="VectorBase:BGLAX_042338"/>
<dbReference type="GO" id="GO:0005739">
    <property type="term" value="C:mitochondrion"/>
    <property type="evidence" value="ECO:0007669"/>
    <property type="project" value="TreeGrafter"/>
</dbReference>
<keyword evidence="4 7" id="KW-1133">Transmembrane helix</keyword>
<dbReference type="GO" id="GO:1901858">
    <property type="term" value="P:regulation of mitochondrial DNA metabolic process"/>
    <property type="evidence" value="ECO:0007669"/>
    <property type="project" value="TreeGrafter"/>
</dbReference>
<dbReference type="PANTHER" id="PTHR11266:SF17">
    <property type="entry name" value="PROTEIN MPV17"/>
    <property type="match status" value="1"/>
</dbReference>
<dbReference type="KEGG" id="bgt:106063780"/>
<dbReference type="Proteomes" id="UP000076420">
    <property type="component" value="Unassembled WGS sequence"/>
</dbReference>
<proteinExistence type="inferred from homology"/>
<evidence type="ECO:0000256" key="5">
    <source>
        <dbReference type="ARBA" id="ARBA00023136"/>
    </source>
</evidence>
<dbReference type="PANTHER" id="PTHR11266">
    <property type="entry name" value="PEROXISOMAL MEMBRANE PROTEIN 2, PXMP2 MPV17"/>
    <property type="match status" value="1"/>
</dbReference>
<comment type="similarity">
    <text evidence="2 7">Belongs to the peroxisomal membrane protein PXMP2/4 family.</text>
</comment>
<protein>
    <recommendedName>
        <fullName evidence="6">Mitochondrial inner membrane protein Mpv17</fullName>
    </recommendedName>
</protein>
<dbReference type="OrthoDB" id="430207at2759"/>
<dbReference type="EnsemblMetazoa" id="BGLB037565-RA">
    <property type="protein sequence ID" value="BGLB037565-PA"/>
    <property type="gene ID" value="BGLB037565"/>
</dbReference>
<dbReference type="InterPro" id="IPR007248">
    <property type="entry name" value="Mpv17_PMP22"/>
</dbReference>